<protein>
    <submittedName>
        <fullName evidence="1">Uncharacterized protein</fullName>
    </submittedName>
</protein>
<dbReference type="OrthoDB" id="292508at2759"/>
<organism evidence="1 2">
    <name type="scientific">Paramecium sonneborni</name>
    <dbReference type="NCBI Taxonomy" id="65129"/>
    <lineage>
        <taxon>Eukaryota</taxon>
        <taxon>Sar</taxon>
        <taxon>Alveolata</taxon>
        <taxon>Ciliophora</taxon>
        <taxon>Intramacronucleata</taxon>
        <taxon>Oligohymenophorea</taxon>
        <taxon>Peniculida</taxon>
        <taxon>Parameciidae</taxon>
        <taxon>Paramecium</taxon>
    </lineage>
</organism>
<sequence length="204" mass="24147">MAQKRQRNNQIIVDARIPNRIIKENEDNKNTYLVSYGNNYVVEDKNYMEVNYPELVEDYNLFITTGERYDQEFLQQKALQFALFQIQENPIIEQKLLDKNKKVQSKQQRKQTIRYKCLNFLDIQINSSMKDKKLAIKMKANDGKITNFPSMEKLIKITHELQTIGYTQDELIVSFTLKNHQECIEDNSVIINDSQIDKNVKMND</sequence>
<dbReference type="EMBL" id="CAJJDN010000067">
    <property type="protein sequence ID" value="CAD8096740.1"/>
    <property type="molecule type" value="Genomic_DNA"/>
</dbReference>
<reference evidence="1" key="1">
    <citation type="submission" date="2021-01" db="EMBL/GenBank/DDBJ databases">
        <authorList>
            <consortium name="Genoscope - CEA"/>
            <person name="William W."/>
        </authorList>
    </citation>
    <scope>NUCLEOTIDE SEQUENCE</scope>
</reference>
<evidence type="ECO:0000313" key="2">
    <source>
        <dbReference type="Proteomes" id="UP000692954"/>
    </source>
</evidence>
<name>A0A8S1NYB6_9CILI</name>
<evidence type="ECO:0000313" key="1">
    <source>
        <dbReference type="EMBL" id="CAD8096740.1"/>
    </source>
</evidence>
<comment type="caution">
    <text evidence="1">The sequence shown here is derived from an EMBL/GenBank/DDBJ whole genome shotgun (WGS) entry which is preliminary data.</text>
</comment>
<proteinExistence type="predicted"/>
<keyword evidence="2" id="KW-1185">Reference proteome</keyword>
<gene>
    <name evidence="1" type="ORF">PSON_ATCC_30995.1.T0670045</name>
</gene>
<accession>A0A8S1NYB6</accession>
<dbReference type="Proteomes" id="UP000692954">
    <property type="component" value="Unassembled WGS sequence"/>
</dbReference>
<dbReference type="AlphaFoldDB" id="A0A8S1NYB6"/>